<evidence type="ECO:0000259" key="4">
    <source>
        <dbReference type="PROSITE" id="PS01031"/>
    </source>
</evidence>
<keyword evidence="6" id="KW-1185">Reference proteome</keyword>
<dbReference type="PROSITE" id="PS01031">
    <property type="entry name" value="SHSP"/>
    <property type="match status" value="1"/>
</dbReference>
<organism evidence="5 6">
    <name type="scientific">Orrella marina</name>
    <dbReference type="NCBI Taxonomy" id="2163011"/>
    <lineage>
        <taxon>Bacteria</taxon>
        <taxon>Pseudomonadati</taxon>
        <taxon>Pseudomonadota</taxon>
        <taxon>Betaproteobacteria</taxon>
        <taxon>Burkholderiales</taxon>
        <taxon>Alcaligenaceae</taxon>
        <taxon>Orrella</taxon>
    </lineage>
</organism>
<keyword evidence="1" id="KW-0346">Stress response</keyword>
<dbReference type="RefSeq" id="WP_108622365.1">
    <property type="nucleotide sequence ID" value="NZ_CP028901.1"/>
</dbReference>
<dbReference type="SUPFAM" id="SSF49764">
    <property type="entry name" value="HSP20-like chaperones"/>
    <property type="match status" value="1"/>
</dbReference>
<comment type="similarity">
    <text evidence="2 3">Belongs to the small heat shock protein (HSP20) family.</text>
</comment>
<dbReference type="InterPro" id="IPR037913">
    <property type="entry name" value="ACD_IbpA/B"/>
</dbReference>
<dbReference type="Proteomes" id="UP000244571">
    <property type="component" value="Chromosome"/>
</dbReference>
<sequence length="154" mass="17201">MNYPFGRNLLLNSVGFERLLSAFGDIENATAENKTPSYPPYNIIKTGEHDYAVELAVAGFKRDELEITFEGDKLTVTGKVKESREGEYLHRGIATRDFAHQFTLAETVLVKSADLVDGLLVIRLQNIIPEEKKPRKIAIGGQQEPLLVEDRQAA</sequence>
<dbReference type="CDD" id="cd06470">
    <property type="entry name" value="ACD_IbpA-B_like"/>
    <property type="match status" value="1"/>
</dbReference>
<dbReference type="Pfam" id="PF00011">
    <property type="entry name" value="HSP20"/>
    <property type="match status" value="1"/>
</dbReference>
<accession>A0A2R4XMD9</accession>
<dbReference type="EMBL" id="CP028901">
    <property type="protein sequence ID" value="AWB34955.1"/>
    <property type="molecule type" value="Genomic_DNA"/>
</dbReference>
<feature type="domain" description="SHSP" evidence="4">
    <location>
        <begin position="32"/>
        <end position="142"/>
    </location>
</feature>
<evidence type="ECO:0000313" key="5">
    <source>
        <dbReference type="EMBL" id="AWB34955.1"/>
    </source>
</evidence>
<dbReference type="InterPro" id="IPR008978">
    <property type="entry name" value="HSP20-like_chaperone"/>
</dbReference>
<dbReference type="PANTHER" id="PTHR47062">
    <property type="match status" value="1"/>
</dbReference>
<evidence type="ECO:0000256" key="2">
    <source>
        <dbReference type="PROSITE-ProRule" id="PRU00285"/>
    </source>
</evidence>
<gene>
    <name evidence="5" type="ORF">DBV39_15855</name>
</gene>
<proteinExistence type="inferred from homology"/>
<dbReference type="InterPro" id="IPR002068">
    <property type="entry name" value="A-crystallin/Hsp20_dom"/>
</dbReference>
<dbReference type="PANTHER" id="PTHR47062:SF2">
    <property type="entry name" value="SMALL HEAT SHOCK PROTEIN IBPB"/>
    <property type="match status" value="1"/>
</dbReference>
<dbReference type="OrthoDB" id="6871152at2"/>
<reference evidence="5 6" key="1">
    <citation type="submission" date="2018-04" db="EMBL/GenBank/DDBJ databases">
        <title>Bordetella sp. HZ20 isolated from seawater.</title>
        <authorList>
            <person name="Sun C."/>
        </authorList>
    </citation>
    <scope>NUCLEOTIDE SEQUENCE [LARGE SCALE GENOMIC DNA]</scope>
    <source>
        <strain evidence="5 6">HZ20</strain>
    </source>
</reference>
<protein>
    <submittedName>
        <fullName evidence="5">Molecular chaperone Hsp20</fullName>
    </submittedName>
</protein>
<name>A0A2R4XMD9_9BURK</name>
<dbReference type="KEGG" id="boz:DBV39_15855"/>
<dbReference type="AlphaFoldDB" id="A0A2R4XMD9"/>
<evidence type="ECO:0000313" key="6">
    <source>
        <dbReference type="Proteomes" id="UP000244571"/>
    </source>
</evidence>
<evidence type="ECO:0000256" key="3">
    <source>
        <dbReference type="RuleBase" id="RU003616"/>
    </source>
</evidence>
<evidence type="ECO:0000256" key="1">
    <source>
        <dbReference type="ARBA" id="ARBA00023016"/>
    </source>
</evidence>
<dbReference type="Gene3D" id="2.60.40.790">
    <property type="match status" value="1"/>
</dbReference>